<evidence type="ECO:0008006" key="7">
    <source>
        <dbReference type="Google" id="ProtNLM"/>
    </source>
</evidence>
<keyword evidence="2" id="KW-0808">Transferase</keyword>
<feature type="domain" description="Glycosyl transferase family 1" evidence="3">
    <location>
        <begin position="208"/>
        <end position="346"/>
    </location>
</feature>
<feature type="domain" description="Glycosyltransferase subfamily 4-like N-terminal" evidence="4">
    <location>
        <begin position="39"/>
        <end position="185"/>
    </location>
</feature>
<evidence type="ECO:0000256" key="1">
    <source>
        <dbReference type="ARBA" id="ARBA00022676"/>
    </source>
</evidence>
<keyword evidence="6" id="KW-1185">Reference proteome</keyword>
<reference evidence="5 6" key="1">
    <citation type="journal article" date="2019" name="Int. J. Syst. Evol. Microbiol.">
        <title>The Global Catalogue of Microorganisms (GCM) 10K type strain sequencing project: providing services to taxonomists for standard genome sequencing and annotation.</title>
        <authorList>
            <consortium name="The Broad Institute Genomics Platform"/>
            <consortium name="The Broad Institute Genome Sequencing Center for Infectious Disease"/>
            <person name="Wu L."/>
            <person name="Ma J."/>
        </authorList>
    </citation>
    <scope>NUCLEOTIDE SEQUENCE [LARGE SCALE GENOMIC DNA]</scope>
    <source>
        <strain evidence="5 6">JCM 13250</strain>
    </source>
</reference>
<evidence type="ECO:0000256" key="2">
    <source>
        <dbReference type="ARBA" id="ARBA00022679"/>
    </source>
</evidence>
<evidence type="ECO:0000259" key="3">
    <source>
        <dbReference type="Pfam" id="PF00534"/>
    </source>
</evidence>
<dbReference type="Gene3D" id="3.40.50.2000">
    <property type="entry name" value="Glycogen Phosphorylase B"/>
    <property type="match status" value="2"/>
</dbReference>
<dbReference type="Pfam" id="PF13579">
    <property type="entry name" value="Glyco_trans_4_4"/>
    <property type="match status" value="1"/>
</dbReference>
<keyword evidence="1" id="KW-0328">Glycosyltransferase</keyword>
<dbReference type="InterPro" id="IPR001296">
    <property type="entry name" value="Glyco_trans_1"/>
</dbReference>
<comment type="caution">
    <text evidence="5">The sequence shown here is derived from an EMBL/GenBank/DDBJ whole genome shotgun (WGS) entry which is preliminary data.</text>
</comment>
<dbReference type="RefSeq" id="WP_344136158.1">
    <property type="nucleotide sequence ID" value="NZ_BAAALT010000177.1"/>
</dbReference>
<dbReference type="Pfam" id="PF00534">
    <property type="entry name" value="Glycos_transf_1"/>
    <property type="match status" value="1"/>
</dbReference>
<dbReference type="PANTHER" id="PTHR12526">
    <property type="entry name" value="GLYCOSYLTRANSFERASE"/>
    <property type="match status" value="1"/>
</dbReference>
<organism evidence="5 6">
    <name type="scientific">Luedemannella flava</name>
    <dbReference type="NCBI Taxonomy" id="349316"/>
    <lineage>
        <taxon>Bacteria</taxon>
        <taxon>Bacillati</taxon>
        <taxon>Actinomycetota</taxon>
        <taxon>Actinomycetes</taxon>
        <taxon>Micromonosporales</taxon>
        <taxon>Micromonosporaceae</taxon>
        <taxon>Luedemannella</taxon>
    </lineage>
</organism>
<evidence type="ECO:0000259" key="4">
    <source>
        <dbReference type="Pfam" id="PF13579"/>
    </source>
</evidence>
<accession>A0ABN2MCR7</accession>
<dbReference type="EMBL" id="BAAALT010000177">
    <property type="protein sequence ID" value="GAA1820852.1"/>
    <property type="molecule type" value="Genomic_DNA"/>
</dbReference>
<proteinExistence type="predicted"/>
<dbReference type="SUPFAM" id="SSF53756">
    <property type="entry name" value="UDP-Glycosyltransferase/glycogen phosphorylase"/>
    <property type="match status" value="1"/>
</dbReference>
<evidence type="ECO:0000313" key="5">
    <source>
        <dbReference type="EMBL" id="GAA1820852.1"/>
    </source>
</evidence>
<sequence>MSAPVRQVLMTCAVFEPGTRGGGLVPAVAGTVDSAPPDVEIRLVTLDRDIGDTHPYPGLSGRWVSRGRALVFYLAARSPHQWLRLFGVLRSRRYDVLHVNGVFAPLTGAFLVAARLRLIRCRLLLVSPHGECAPGALAIRARKKRWYLRFLRALLRGADTRWHASTAFEAAHIAAVFPGARVVTHHLPVDLPARARPPACAPADVTRTVFLSRIAPKKNLGTALRALRFATGPLHLDVYGPVEDPAYWARCAALIDALPAHVTVRHRGEVPPGAAIDVFSRYDAFVFPTRGENFGYVIAESLAASCPVICSAETPWTSVLDAGGGTVVGESSPRAWADVLNAFAALSPGERAVARARAGEAYDAWRAERTDGNLFAGAWARQPSGRVRVGPGRGVPGGRR</sequence>
<dbReference type="Proteomes" id="UP001500218">
    <property type="component" value="Unassembled WGS sequence"/>
</dbReference>
<dbReference type="InterPro" id="IPR028098">
    <property type="entry name" value="Glyco_trans_4-like_N"/>
</dbReference>
<name>A0ABN2MCR7_9ACTN</name>
<protein>
    <recommendedName>
        <fullName evidence="7">Glycosyltransferase</fullName>
    </recommendedName>
</protein>
<evidence type="ECO:0000313" key="6">
    <source>
        <dbReference type="Proteomes" id="UP001500218"/>
    </source>
</evidence>
<gene>
    <name evidence="5" type="ORF">GCM10009682_46290</name>
</gene>